<dbReference type="RefSeq" id="WP_254757949.1">
    <property type="nucleotide sequence ID" value="NZ_JANCLT010000002.1"/>
</dbReference>
<dbReference type="Proteomes" id="UP001156102">
    <property type="component" value="Unassembled WGS sequence"/>
</dbReference>
<dbReference type="Gene3D" id="2.50.20.10">
    <property type="entry name" value="Lipoprotein localisation LolA/LolB/LppX"/>
    <property type="match status" value="1"/>
</dbReference>
<evidence type="ECO:0000313" key="3">
    <source>
        <dbReference type="Proteomes" id="UP001156102"/>
    </source>
</evidence>
<name>A0AA42BQ44_9BACI</name>
<keyword evidence="1" id="KW-0732">Signal</keyword>
<protein>
    <submittedName>
        <fullName evidence="2">Outer membrane lipoprotein-sorting protein</fullName>
    </submittedName>
</protein>
<feature type="chain" id="PRO_5041207425" evidence="1">
    <location>
        <begin position="22"/>
        <end position="251"/>
    </location>
</feature>
<proteinExistence type="predicted"/>
<organism evidence="2 3">
    <name type="scientific">Ectobacillus ponti</name>
    <dbReference type="NCBI Taxonomy" id="2961894"/>
    <lineage>
        <taxon>Bacteria</taxon>
        <taxon>Bacillati</taxon>
        <taxon>Bacillota</taxon>
        <taxon>Bacilli</taxon>
        <taxon>Bacillales</taxon>
        <taxon>Bacillaceae</taxon>
        <taxon>Ectobacillus</taxon>
    </lineage>
</organism>
<keyword evidence="2" id="KW-0449">Lipoprotein</keyword>
<dbReference type="AlphaFoldDB" id="A0AA42BQ44"/>
<keyword evidence="3" id="KW-1185">Reference proteome</keyword>
<evidence type="ECO:0000313" key="2">
    <source>
        <dbReference type="EMBL" id="MCP8968049.1"/>
    </source>
</evidence>
<comment type="caution">
    <text evidence="2">The sequence shown here is derived from an EMBL/GenBank/DDBJ whole genome shotgun (WGS) entry which is preliminary data.</text>
</comment>
<reference evidence="2" key="1">
    <citation type="submission" date="2022-07" db="EMBL/GenBank/DDBJ databases">
        <authorList>
            <person name="Li W.-J."/>
            <person name="Deng Q.-Q."/>
        </authorList>
    </citation>
    <scope>NUCLEOTIDE SEQUENCE</scope>
    <source>
        <strain evidence="2">SYSU M60031</strain>
    </source>
</reference>
<dbReference type="EMBL" id="JANCLT010000002">
    <property type="protein sequence ID" value="MCP8968049.1"/>
    <property type="molecule type" value="Genomic_DNA"/>
</dbReference>
<sequence length="251" mass="27547">MKKKTLLICLISAGIAAAGGAAVFSKSSQGSQGAISQAELCTPAEKLSAKKELKKKMLDSLQYFDTAKGTVAYGNRRLNLAAMSQYELRTKGTPFLYEKTTQENGASEEVAFDGKETVIQVDHQKKAYKQQIVEQTPDDLLQAEQISLRAADMVNGILKNEDQWDVVSEESILGLPVFVVQGELGKELQKRDGASTLKVWIHKDTGIVLRMEEYNQKGEPVIYVSTQSITINGPVDESKGKLVPPSDYQSM</sequence>
<evidence type="ECO:0000256" key="1">
    <source>
        <dbReference type="SAM" id="SignalP"/>
    </source>
</evidence>
<feature type="signal peptide" evidence="1">
    <location>
        <begin position="1"/>
        <end position="21"/>
    </location>
</feature>
<accession>A0AA42BQ44</accession>
<gene>
    <name evidence="2" type="ORF">NK662_05785</name>
</gene>